<dbReference type="EMBL" id="QGDO01000004">
    <property type="protein sequence ID" value="PWJ40863.1"/>
    <property type="molecule type" value="Genomic_DNA"/>
</dbReference>
<feature type="transmembrane region" description="Helical" evidence="1">
    <location>
        <begin position="191"/>
        <end position="211"/>
    </location>
</feature>
<dbReference type="Proteomes" id="UP000245535">
    <property type="component" value="Unassembled WGS sequence"/>
</dbReference>
<keyword evidence="4" id="KW-1185">Reference proteome</keyword>
<dbReference type="Gene3D" id="1.25.10.10">
    <property type="entry name" value="Leucine-rich Repeat Variant"/>
    <property type="match status" value="1"/>
</dbReference>
<dbReference type="RefSeq" id="WP_146201711.1">
    <property type="nucleotide sequence ID" value="NZ_QGDO01000004.1"/>
</dbReference>
<dbReference type="OrthoDB" id="9810708at2"/>
<accession>A0A315ZW15</accession>
<gene>
    <name evidence="3" type="ORF">BC781_104123</name>
</gene>
<feature type="transmembrane region" description="Helical" evidence="1">
    <location>
        <begin position="288"/>
        <end position="307"/>
    </location>
</feature>
<name>A0A315ZW15_SEDFL</name>
<keyword evidence="1" id="KW-0472">Membrane</keyword>
<feature type="transmembrane region" description="Helical" evidence="1">
    <location>
        <begin position="386"/>
        <end position="409"/>
    </location>
</feature>
<feature type="transmembrane region" description="Helical" evidence="1">
    <location>
        <begin position="68"/>
        <end position="87"/>
    </location>
</feature>
<keyword evidence="1" id="KW-0812">Transmembrane</keyword>
<reference evidence="3 4" key="1">
    <citation type="submission" date="2018-03" db="EMBL/GenBank/DDBJ databases">
        <title>Genomic Encyclopedia of Archaeal and Bacterial Type Strains, Phase II (KMG-II): from individual species to whole genera.</title>
        <authorList>
            <person name="Goeker M."/>
        </authorList>
    </citation>
    <scope>NUCLEOTIDE SEQUENCE [LARGE SCALE GENOMIC DNA]</scope>
    <source>
        <strain evidence="3 4">DSM 28229</strain>
    </source>
</reference>
<dbReference type="Pfam" id="PF00027">
    <property type="entry name" value="cNMP_binding"/>
    <property type="match status" value="1"/>
</dbReference>
<organism evidence="3 4">
    <name type="scientific">Sediminitomix flava</name>
    <dbReference type="NCBI Taxonomy" id="379075"/>
    <lineage>
        <taxon>Bacteria</taxon>
        <taxon>Pseudomonadati</taxon>
        <taxon>Bacteroidota</taxon>
        <taxon>Cytophagia</taxon>
        <taxon>Cytophagales</taxon>
        <taxon>Flammeovirgaceae</taxon>
        <taxon>Sediminitomix</taxon>
    </lineage>
</organism>
<dbReference type="SMART" id="SM00100">
    <property type="entry name" value="cNMP"/>
    <property type="match status" value="1"/>
</dbReference>
<keyword evidence="1" id="KW-1133">Transmembrane helix</keyword>
<dbReference type="AlphaFoldDB" id="A0A315ZW15"/>
<dbReference type="PROSITE" id="PS50042">
    <property type="entry name" value="CNMP_BINDING_3"/>
    <property type="match status" value="1"/>
</dbReference>
<dbReference type="CDD" id="cd00038">
    <property type="entry name" value="CAP_ED"/>
    <property type="match status" value="1"/>
</dbReference>
<evidence type="ECO:0000313" key="3">
    <source>
        <dbReference type="EMBL" id="PWJ40863.1"/>
    </source>
</evidence>
<dbReference type="Gene3D" id="2.60.120.10">
    <property type="entry name" value="Jelly Rolls"/>
    <property type="match status" value="1"/>
</dbReference>
<proteinExistence type="predicted"/>
<dbReference type="InterPro" id="IPR000595">
    <property type="entry name" value="cNMP-bd_dom"/>
</dbReference>
<feature type="transmembrane region" description="Helical" evidence="1">
    <location>
        <begin position="319"/>
        <end position="341"/>
    </location>
</feature>
<protein>
    <submittedName>
        <fullName evidence="3">Cyclic nucleotide-binding domain-containing protein</fullName>
    </submittedName>
</protein>
<feature type="transmembrane region" description="Helical" evidence="1">
    <location>
        <begin position="248"/>
        <end position="268"/>
    </location>
</feature>
<dbReference type="SUPFAM" id="SSF48371">
    <property type="entry name" value="ARM repeat"/>
    <property type="match status" value="1"/>
</dbReference>
<comment type="caution">
    <text evidence="3">The sequence shown here is derived from an EMBL/GenBank/DDBJ whole genome shotgun (WGS) entry which is preliminary data.</text>
</comment>
<sequence>MQTFLQIPSIYLRYFQRFLYELKLLETPREYYAVKFLFAHHFFQGLTHALILTVCYHQFLSSASFTELPWAFLFSSISVMAIGRVFAYLERHLHIQSQIYVLSSFILLIPISLLLQQFWGNESLIGVFTIIAINLLLFLERIKSWVLSNKIFDFGGFHYLQQVNSLSSFPGRFLGFGFVFCFYLIFDTDNILLELSLFTSILSFIAIWRLMRLKFIRLEGRNYLFQVLKPTSQHSPEDFLQYSFNNSYILNLGFIALLTTIITVFLDYSFLKELHSYSIQSNEIKPQQIALLFLISYGMASFGKIYFTTSQSIRWGVKRLLLILPVFIVGIILIVTLSESLYEVDKIPYLFIAGIIIMSAVFYDNSIQQAVTFSLFQLLKHKARTYTYTTISGLVVPLGLAFSASLLLLIRNTKHSFSLGYVGILLLPVLLLFIVVVFTLYKQYINYLKEAVALRAIDFDNHSTKDKELFKHLHERLKSIHTDQVLYTADIIMRIDPSGRHEMITSLLYHENSKVREYAIEQIPRNSLSSYQMLIVWVLKNETDLELKSKVLKFCCKYNLMTESEMIDFLQSESHQFRRFALCGLLENERIELTELAIMSLKNMLVSEDVETQIDAIDIIGKYRIVQFSPILRELFYHENITVREVTILALGKMRDTEMKREIFDLLRSDFSSTVVIDALSFYGEEVLGIIEEEFVFSSKEAKTYLLDLCTLCARIDSRSAYQILWQLVDYPWHEMQKAAYNALGTTRFTPKTNSEQHLVFDQIDKLFNHLYWLYTAIILFESKTEYDKLSQGLQQESIWVEQHIDQLFTLVIKSYGFELADKALFIFFAEREYDDTDIGDLDDINDQTEFETQRYLLLKNQLSEQVSRSFIEKMLCINGFYQIEERRRILSNYYTHNIIDELSIINYILSPRKVGIFFHDWTKATALYATSPDLVSSMMDTLKYLLNSNDILLMEAAFTCLKDYGFHRGFPISNLLNELVSPTRKNILMGILSDNMLPLTELEKVTILKDTQIFGDIAEHELLDIAALVQEIRVKKDETIFHKGEKSDAMYIIYEGAISLSGDRQSYQSLYNYDFFGDLGFLDGTSRPYKAVAMKESLLLKVSQSDFYQLMMRKSDILKSIMLTLCDRIRSQSQLLHQFKK</sequence>
<dbReference type="InterPro" id="IPR018490">
    <property type="entry name" value="cNMP-bd_dom_sf"/>
</dbReference>
<feature type="transmembrane region" description="Helical" evidence="1">
    <location>
        <begin position="125"/>
        <end position="142"/>
    </location>
</feature>
<dbReference type="InterPro" id="IPR011989">
    <property type="entry name" value="ARM-like"/>
</dbReference>
<dbReference type="InterPro" id="IPR014710">
    <property type="entry name" value="RmlC-like_jellyroll"/>
</dbReference>
<feature type="transmembrane region" description="Helical" evidence="1">
    <location>
        <begin position="421"/>
        <end position="441"/>
    </location>
</feature>
<feature type="transmembrane region" description="Helical" evidence="1">
    <location>
        <begin position="99"/>
        <end position="119"/>
    </location>
</feature>
<evidence type="ECO:0000256" key="1">
    <source>
        <dbReference type="SAM" id="Phobius"/>
    </source>
</evidence>
<feature type="domain" description="Cyclic nucleotide-binding" evidence="2">
    <location>
        <begin position="1014"/>
        <end position="1129"/>
    </location>
</feature>
<evidence type="ECO:0000259" key="2">
    <source>
        <dbReference type="PROSITE" id="PS50042"/>
    </source>
</evidence>
<dbReference type="SUPFAM" id="SSF51206">
    <property type="entry name" value="cAMP-binding domain-like"/>
    <property type="match status" value="1"/>
</dbReference>
<evidence type="ECO:0000313" key="4">
    <source>
        <dbReference type="Proteomes" id="UP000245535"/>
    </source>
</evidence>
<feature type="transmembrane region" description="Helical" evidence="1">
    <location>
        <begin position="163"/>
        <end position="185"/>
    </location>
</feature>
<dbReference type="InterPro" id="IPR016024">
    <property type="entry name" value="ARM-type_fold"/>
</dbReference>